<dbReference type="InterPro" id="IPR017476">
    <property type="entry name" value="UDP-Glc/GDP-Man"/>
</dbReference>
<evidence type="ECO:0000256" key="1">
    <source>
        <dbReference type="ARBA" id="ARBA00006601"/>
    </source>
</evidence>
<dbReference type="Proteomes" id="UP000193553">
    <property type="component" value="Unassembled WGS sequence"/>
</dbReference>
<dbReference type="OrthoDB" id="9803238at2"/>
<dbReference type="PANTHER" id="PTHR43491:SF2">
    <property type="entry name" value="UDP-N-ACETYL-D-MANNOSAMINE DEHYDROGENASE"/>
    <property type="match status" value="1"/>
</dbReference>
<comment type="caution">
    <text evidence="6">The sequence shown here is derived from an EMBL/GenBank/DDBJ whole genome shotgun (WGS) entry which is preliminary data.</text>
</comment>
<dbReference type="PANTHER" id="PTHR43491">
    <property type="entry name" value="UDP-N-ACETYL-D-MANNOSAMINE DEHYDROGENASE"/>
    <property type="match status" value="1"/>
</dbReference>
<name>A0A1X3H4D1_9BRAD</name>
<dbReference type="SUPFAM" id="SSF52413">
    <property type="entry name" value="UDP-glucose/GDP-mannose dehydrogenase C-terminal domain"/>
    <property type="match status" value="1"/>
</dbReference>
<protein>
    <submittedName>
        <fullName evidence="6">GDP-mannose dehydrogenase</fullName>
    </submittedName>
</protein>
<dbReference type="InterPro" id="IPR036220">
    <property type="entry name" value="UDP-Glc/GDP-Man_DH_C_sf"/>
</dbReference>
<dbReference type="GO" id="GO:0051287">
    <property type="term" value="F:NAD binding"/>
    <property type="evidence" value="ECO:0007669"/>
    <property type="project" value="InterPro"/>
</dbReference>
<dbReference type="Pfam" id="PF00984">
    <property type="entry name" value="UDPG_MGDP_dh"/>
    <property type="match status" value="1"/>
</dbReference>
<dbReference type="InterPro" id="IPR001732">
    <property type="entry name" value="UDP-Glc/GDP-Man_DH_N"/>
</dbReference>
<keyword evidence="3" id="KW-0520">NAD</keyword>
<organism evidence="6 7">
    <name type="scientific">Bradyrhizobium canariense</name>
    <dbReference type="NCBI Taxonomy" id="255045"/>
    <lineage>
        <taxon>Bacteria</taxon>
        <taxon>Pseudomonadati</taxon>
        <taxon>Pseudomonadota</taxon>
        <taxon>Alphaproteobacteria</taxon>
        <taxon>Hyphomicrobiales</taxon>
        <taxon>Nitrobacteraceae</taxon>
        <taxon>Bradyrhizobium</taxon>
    </lineage>
</organism>
<gene>
    <name evidence="6" type="ORF">BSZ18_21795</name>
</gene>
<dbReference type="GO" id="GO:0000271">
    <property type="term" value="P:polysaccharide biosynthetic process"/>
    <property type="evidence" value="ECO:0007669"/>
    <property type="project" value="InterPro"/>
</dbReference>
<dbReference type="InterPro" id="IPR036291">
    <property type="entry name" value="NAD(P)-bd_dom_sf"/>
</dbReference>
<comment type="similarity">
    <text evidence="1 4">Belongs to the UDP-glucose/GDP-mannose dehydrogenase family.</text>
</comment>
<dbReference type="NCBIfam" id="TIGR03026">
    <property type="entry name" value="NDP-sugDHase"/>
    <property type="match status" value="1"/>
</dbReference>
<evidence type="ECO:0000313" key="7">
    <source>
        <dbReference type="Proteomes" id="UP000193553"/>
    </source>
</evidence>
<dbReference type="AlphaFoldDB" id="A0A1X3H4D1"/>
<evidence type="ECO:0000313" key="6">
    <source>
        <dbReference type="EMBL" id="OSJ06785.1"/>
    </source>
</evidence>
<keyword evidence="2" id="KW-0560">Oxidoreductase</keyword>
<dbReference type="InterPro" id="IPR028359">
    <property type="entry name" value="UDP_ManNAc/GlcNAc_DH"/>
</dbReference>
<dbReference type="InterPro" id="IPR014026">
    <property type="entry name" value="UDP-Glc/GDP-Man_DH_dimer"/>
</dbReference>
<dbReference type="SUPFAM" id="SSF48179">
    <property type="entry name" value="6-phosphogluconate dehydrogenase C-terminal domain-like"/>
    <property type="match status" value="1"/>
</dbReference>
<sequence length="423" mass="45978">MRKVGVVGLGYVGLPVAIAFAKAGALAIGYDIDGTRVEELRRHFDRTLEASGSDLRAADMKVSTDAAELNAADFFIVTVPTPIDAANQPDMSIVFSASRTVGKALKRGDIVVYESTVYPGATEEDCIPILERESGLKCGVDFHVGYSPERINPGDRQHRLETIVKVVSGQDARTLDIVADVYGSVVTAGIHRAPSIKVAEAAKVIENTQRDLNIALINELALIFRLLDIDTSDVLAAAGTKWNFLKFTPGLVGGHCIGVDPYYLTHRAERAGYHPQVILAGRRVNDQMGAWVARECVKYLLANGSGKTVVILGITFKENVPDIRNSKVASIFSELRSYGVDVHIADPLAKSAECKHEYRIELEPIANLPPADAVILAVSHDDYRQGGWPLLIERLKGGRGLVMDLKAILDRSATPADVQLWRM</sequence>
<reference evidence="6 7" key="1">
    <citation type="submission" date="2017-03" db="EMBL/GenBank/DDBJ databases">
        <title>Whole genome sequences of fourteen strains of Bradyrhizobium canariense and one strain of Bradyrhizobium japonicum isolated from Lupinus (Papilionoideae: Genisteae) species in Algeria.</title>
        <authorList>
            <person name="Crovadore J."/>
            <person name="Chekireb D."/>
            <person name="Brachmann A."/>
            <person name="Chablais R."/>
            <person name="Cochard B."/>
            <person name="Lefort F."/>
        </authorList>
    </citation>
    <scope>NUCLEOTIDE SEQUENCE [LARGE SCALE GENOMIC DNA]</scope>
    <source>
        <strain evidence="6 7">UBMA195</strain>
    </source>
</reference>
<dbReference type="Gene3D" id="3.40.50.720">
    <property type="entry name" value="NAD(P)-binding Rossmann-like Domain"/>
    <property type="match status" value="2"/>
</dbReference>
<dbReference type="SMART" id="SM00984">
    <property type="entry name" value="UDPG_MGDP_dh_C"/>
    <property type="match status" value="1"/>
</dbReference>
<evidence type="ECO:0000259" key="5">
    <source>
        <dbReference type="SMART" id="SM00984"/>
    </source>
</evidence>
<dbReference type="Pfam" id="PF03720">
    <property type="entry name" value="UDPG_MGDP_dh_C"/>
    <property type="match status" value="1"/>
</dbReference>
<feature type="domain" description="UDP-glucose/GDP-mannose dehydrogenase C-terminal" evidence="5">
    <location>
        <begin position="310"/>
        <end position="411"/>
    </location>
</feature>
<dbReference type="SUPFAM" id="SSF51735">
    <property type="entry name" value="NAD(P)-binding Rossmann-fold domains"/>
    <property type="match status" value="1"/>
</dbReference>
<dbReference type="GO" id="GO:0016616">
    <property type="term" value="F:oxidoreductase activity, acting on the CH-OH group of donors, NAD or NADP as acceptor"/>
    <property type="evidence" value="ECO:0007669"/>
    <property type="project" value="InterPro"/>
</dbReference>
<dbReference type="InterPro" id="IPR008927">
    <property type="entry name" value="6-PGluconate_DH-like_C_sf"/>
</dbReference>
<dbReference type="PIRSF" id="PIRSF000124">
    <property type="entry name" value="UDPglc_GDPman_dh"/>
    <property type="match status" value="1"/>
</dbReference>
<dbReference type="InterPro" id="IPR014027">
    <property type="entry name" value="UDP-Glc/GDP-Man_DH_C"/>
</dbReference>
<dbReference type="GO" id="GO:0016628">
    <property type="term" value="F:oxidoreductase activity, acting on the CH-CH group of donors, NAD or NADP as acceptor"/>
    <property type="evidence" value="ECO:0007669"/>
    <property type="project" value="InterPro"/>
</dbReference>
<dbReference type="EMBL" id="NAFI01000178">
    <property type="protein sequence ID" value="OSJ06785.1"/>
    <property type="molecule type" value="Genomic_DNA"/>
</dbReference>
<evidence type="ECO:0000256" key="4">
    <source>
        <dbReference type="PIRNR" id="PIRNR000124"/>
    </source>
</evidence>
<evidence type="ECO:0000256" key="2">
    <source>
        <dbReference type="ARBA" id="ARBA00023002"/>
    </source>
</evidence>
<accession>A0A1X3H4D1</accession>
<evidence type="ECO:0000256" key="3">
    <source>
        <dbReference type="ARBA" id="ARBA00023027"/>
    </source>
</evidence>
<dbReference type="Pfam" id="PF03721">
    <property type="entry name" value="UDPG_MGDP_dh_N"/>
    <property type="match status" value="1"/>
</dbReference>
<dbReference type="PIRSF" id="PIRSF500136">
    <property type="entry name" value="UDP_ManNAc_DH"/>
    <property type="match status" value="1"/>
</dbReference>
<proteinExistence type="inferred from homology"/>